<keyword evidence="1" id="KW-0378">Hydrolase</keyword>
<comment type="caution">
    <text evidence="1">The sequence shown here is derived from an EMBL/GenBank/DDBJ whole genome shotgun (WGS) entry which is preliminary data.</text>
</comment>
<dbReference type="PATRIC" id="fig|1280951.3.peg.917"/>
<dbReference type="GO" id="GO:0016787">
    <property type="term" value="F:hydrolase activity"/>
    <property type="evidence" value="ECO:0007669"/>
    <property type="project" value="UniProtKB-KW"/>
</dbReference>
<dbReference type="AlphaFoldDB" id="A0A059FY31"/>
<keyword evidence="2" id="KW-1185">Reference proteome</keyword>
<dbReference type="Proteomes" id="UP000025061">
    <property type="component" value="Unassembled WGS sequence"/>
</dbReference>
<organism evidence="1 2">
    <name type="scientific">Hyphomonas hirschiana VP5</name>
    <dbReference type="NCBI Taxonomy" id="1280951"/>
    <lineage>
        <taxon>Bacteria</taxon>
        <taxon>Pseudomonadati</taxon>
        <taxon>Pseudomonadota</taxon>
        <taxon>Alphaproteobacteria</taxon>
        <taxon>Hyphomonadales</taxon>
        <taxon>Hyphomonadaceae</taxon>
        <taxon>Hyphomonas</taxon>
    </lineage>
</organism>
<sequence>MQDWHHTPTLKSLDLANDFQTIAQMPDTSPILTIDEGPPIEPPELDAPFLLSEPQIDAAPIVFASPHSGNHYPEEMVSALCVPLMDVRRTEDAFVDELFSNAPHHGGTLLAARFGRSVVDLNRDPHELDPAMFHDGPPRACALPTPRVEAGLGCLPRVGARGEAIYSRLLYKAEGERRLSGIHDVYHGQLSGLLDAQRTRHGRALLVDCHSMPSVQPGRRNLTDIVLGDRFGSSSDARLVNRLERVFRNHGLTVARNAPYAGGYTTRRYGRPKRGIHAIQIEINRGLYMDEQAITRAGGFSALRPIMDAVIVEMIAAIRELTER</sequence>
<proteinExistence type="predicted"/>
<dbReference type="InterPro" id="IPR007709">
    <property type="entry name" value="N-FG_amidohydro"/>
</dbReference>
<dbReference type="EMBL" id="ARYI01000003">
    <property type="protein sequence ID" value="KCZ95388.1"/>
    <property type="molecule type" value="Genomic_DNA"/>
</dbReference>
<gene>
    <name evidence="1" type="ORF">HHI_04510</name>
</gene>
<protein>
    <submittedName>
        <fullName evidence="1">Putative N-formylglutamate amidohydrolase</fullName>
    </submittedName>
</protein>
<evidence type="ECO:0000313" key="2">
    <source>
        <dbReference type="Proteomes" id="UP000025061"/>
    </source>
</evidence>
<name>A0A059FY31_9PROT</name>
<dbReference type="Pfam" id="PF05013">
    <property type="entry name" value="FGase"/>
    <property type="match status" value="1"/>
</dbReference>
<dbReference type="SUPFAM" id="SSF53187">
    <property type="entry name" value="Zn-dependent exopeptidases"/>
    <property type="match status" value="1"/>
</dbReference>
<dbReference type="Gene3D" id="3.40.630.40">
    <property type="entry name" value="Zn-dependent exopeptidases"/>
    <property type="match status" value="1"/>
</dbReference>
<reference evidence="1 2" key="1">
    <citation type="submission" date="2013-04" db="EMBL/GenBank/DDBJ databases">
        <title>Hyphomonas hirschiana VP5 Genome Sequencing.</title>
        <authorList>
            <person name="Lai Q."/>
            <person name="Shao Z."/>
        </authorList>
    </citation>
    <scope>NUCLEOTIDE SEQUENCE [LARGE SCALE GENOMIC DNA]</scope>
    <source>
        <strain evidence="1 2">VP5</strain>
    </source>
</reference>
<dbReference type="RefSeq" id="WP_233352750.1">
    <property type="nucleotide sequence ID" value="NZ_ARYI01000003.1"/>
</dbReference>
<evidence type="ECO:0000313" key="1">
    <source>
        <dbReference type="EMBL" id="KCZ95388.1"/>
    </source>
</evidence>
<accession>A0A059FY31</accession>